<evidence type="ECO:0000313" key="1">
    <source>
        <dbReference type="EMBL" id="MYM25768.1"/>
    </source>
</evidence>
<sequence>MQTIHHRDLIIRAVREHDGRILDSLIAQLVDAERAREILRAKGYGTSGMTASATAAQVPEAVR</sequence>
<protein>
    <submittedName>
        <fullName evidence="1">Uncharacterized protein</fullName>
    </submittedName>
</protein>
<proteinExistence type="predicted"/>
<dbReference type="RefSeq" id="WP_161009207.1">
    <property type="nucleotide sequence ID" value="NZ_WWCN01000018.1"/>
</dbReference>
<evidence type="ECO:0000313" key="2">
    <source>
        <dbReference type="Proteomes" id="UP000479335"/>
    </source>
</evidence>
<reference evidence="1 2" key="1">
    <citation type="submission" date="2019-12" db="EMBL/GenBank/DDBJ databases">
        <title>Novel species isolated from a subtropical stream in China.</title>
        <authorList>
            <person name="Lu H."/>
        </authorList>
    </citation>
    <scope>NUCLEOTIDE SEQUENCE [LARGE SCALE GENOMIC DNA]</scope>
    <source>
        <strain evidence="1 2">FT135W</strain>
    </source>
</reference>
<name>A0A6L8KHV1_9BURK</name>
<accession>A0A6L8KHV1</accession>
<organism evidence="1 2">
    <name type="scientific">Duganella flavida</name>
    <dbReference type="NCBI Taxonomy" id="2692175"/>
    <lineage>
        <taxon>Bacteria</taxon>
        <taxon>Pseudomonadati</taxon>
        <taxon>Pseudomonadota</taxon>
        <taxon>Betaproteobacteria</taxon>
        <taxon>Burkholderiales</taxon>
        <taxon>Oxalobacteraceae</taxon>
        <taxon>Telluria group</taxon>
        <taxon>Duganella</taxon>
    </lineage>
</organism>
<comment type="caution">
    <text evidence="1">The sequence shown here is derived from an EMBL/GenBank/DDBJ whole genome shotgun (WGS) entry which is preliminary data.</text>
</comment>
<dbReference type="EMBL" id="WWCN01000018">
    <property type="protein sequence ID" value="MYM25768.1"/>
    <property type="molecule type" value="Genomic_DNA"/>
</dbReference>
<dbReference type="Proteomes" id="UP000479335">
    <property type="component" value="Unassembled WGS sequence"/>
</dbReference>
<keyword evidence="2" id="KW-1185">Reference proteome</keyword>
<gene>
    <name evidence="1" type="ORF">GTP46_24375</name>
</gene>
<dbReference type="AlphaFoldDB" id="A0A6L8KHV1"/>